<protein>
    <recommendedName>
        <fullName evidence="3">Lipoprotein</fullName>
    </recommendedName>
</protein>
<dbReference type="EMBL" id="AP026798">
    <property type="protein sequence ID" value="BDR52726.1"/>
    <property type="molecule type" value="Genomic_DNA"/>
</dbReference>
<evidence type="ECO:0008006" key="3">
    <source>
        <dbReference type="Google" id="ProtNLM"/>
    </source>
</evidence>
<evidence type="ECO:0000313" key="2">
    <source>
        <dbReference type="Proteomes" id="UP001321766"/>
    </source>
</evidence>
<keyword evidence="2" id="KW-1185">Reference proteome</keyword>
<organism evidence="1 2">
    <name type="scientific">Bombiscardovia nodaiensis</name>
    <dbReference type="NCBI Taxonomy" id="2932181"/>
    <lineage>
        <taxon>Bacteria</taxon>
        <taxon>Bacillati</taxon>
        <taxon>Actinomycetota</taxon>
        <taxon>Actinomycetes</taxon>
        <taxon>Bifidobacteriales</taxon>
        <taxon>Bifidobacteriaceae</taxon>
        <taxon>Bombiscardovia</taxon>
    </lineage>
</organism>
<name>A0ABM8B7T4_9BIFI</name>
<reference evidence="1 2" key="1">
    <citation type="journal article" date="2023" name="Microbiol. Spectr.">
        <title>Symbiosis of Carpenter Bees with Uncharacterized Lactic Acid Bacteria Showing NAD Auxotrophy.</title>
        <authorList>
            <person name="Kawasaki S."/>
            <person name="Ozawa K."/>
            <person name="Mori T."/>
            <person name="Yamamoto A."/>
            <person name="Ito M."/>
            <person name="Ohkuma M."/>
            <person name="Sakamoto M."/>
            <person name="Matsutani M."/>
        </authorList>
    </citation>
    <scope>NUCLEOTIDE SEQUENCE [LARGE SCALE GENOMIC DNA]</scope>
    <source>
        <strain evidence="1 2">Kim37-2</strain>
    </source>
</reference>
<evidence type="ECO:0000313" key="1">
    <source>
        <dbReference type="EMBL" id="BDR52726.1"/>
    </source>
</evidence>
<gene>
    <name evidence="1" type="ORF">KIM372_06330</name>
</gene>
<dbReference type="PROSITE" id="PS51257">
    <property type="entry name" value="PROKAR_LIPOPROTEIN"/>
    <property type="match status" value="1"/>
</dbReference>
<dbReference type="Proteomes" id="UP001321766">
    <property type="component" value="Chromosome"/>
</dbReference>
<accession>A0ABM8B7T4</accession>
<sequence length="221" mass="24936">MRASRVGVLSRWVAVVVLLLLWLPLLSACGGKANSVGSSGESSPGSSFGLDDRRLDKATVRVVFPFDFVRHVFYDAEVNTPAKVAADLKAQSEFYSDARAQSNGDVVVMMTKSQHERVVQRDESIIRASEQRFVKSNRDYRYVIGDDQQSVSIWANKYLNPNTYADIAQIVPGMVGVVYYLQGHTGPWQMVISLYNCHSNELVKRFNFYESFNMEYDRLGD</sequence>
<proteinExistence type="predicted"/>